<dbReference type="InterPro" id="IPR037123">
    <property type="entry name" value="PRibGlycinamide_synth_C_sf"/>
</dbReference>
<dbReference type="Gene3D" id="3.30.1490.20">
    <property type="entry name" value="ATP-grasp fold, A domain"/>
    <property type="match status" value="1"/>
</dbReference>
<comment type="similarity">
    <text evidence="10 13">Belongs to the GARS family.</text>
</comment>
<dbReference type="SUPFAM" id="SSF52440">
    <property type="entry name" value="PreATP-grasp domain"/>
    <property type="match status" value="1"/>
</dbReference>
<name>A0ABY1A9T9_9LACO</name>
<evidence type="ECO:0000256" key="3">
    <source>
        <dbReference type="ARBA" id="ARBA00005174"/>
    </source>
</evidence>
<reference evidence="16 17" key="1">
    <citation type="submission" date="2016-10" db="EMBL/GenBank/DDBJ databases">
        <authorList>
            <person name="Varghese N."/>
            <person name="Submissions S."/>
        </authorList>
    </citation>
    <scope>NUCLEOTIDE SEQUENCE [LARGE SCALE GENOMIC DNA]</scope>
    <source>
        <strain evidence="16 17">WC1T17</strain>
    </source>
</reference>
<dbReference type="Gene3D" id="3.40.50.20">
    <property type="match status" value="1"/>
</dbReference>
<dbReference type="PANTHER" id="PTHR43472:SF1">
    <property type="entry name" value="PHOSPHORIBOSYLAMINE--GLYCINE LIGASE, CHLOROPLASTIC"/>
    <property type="match status" value="1"/>
</dbReference>
<keyword evidence="6 14" id="KW-0547">Nucleotide-binding</keyword>
<comment type="catalytic activity">
    <reaction evidence="13">
        <text>5-phospho-beta-D-ribosylamine + glycine + ATP = N(1)-(5-phospho-beta-D-ribosyl)glycinamide + ADP + phosphate + H(+)</text>
        <dbReference type="Rhea" id="RHEA:17453"/>
        <dbReference type="ChEBI" id="CHEBI:15378"/>
        <dbReference type="ChEBI" id="CHEBI:30616"/>
        <dbReference type="ChEBI" id="CHEBI:43474"/>
        <dbReference type="ChEBI" id="CHEBI:57305"/>
        <dbReference type="ChEBI" id="CHEBI:58681"/>
        <dbReference type="ChEBI" id="CHEBI:143788"/>
        <dbReference type="ChEBI" id="CHEBI:456216"/>
        <dbReference type="EC" id="6.3.4.13"/>
    </reaction>
</comment>
<evidence type="ECO:0000256" key="10">
    <source>
        <dbReference type="ARBA" id="ARBA00038345"/>
    </source>
</evidence>
<gene>
    <name evidence="13" type="primary">purD</name>
    <name evidence="16" type="ORF">SAMN05216431_102163</name>
</gene>
<dbReference type="HAMAP" id="MF_00138">
    <property type="entry name" value="GARS"/>
    <property type="match status" value="1"/>
</dbReference>
<feature type="domain" description="ATP-grasp" evidence="15">
    <location>
        <begin position="113"/>
        <end position="314"/>
    </location>
</feature>
<evidence type="ECO:0000256" key="12">
    <source>
        <dbReference type="ARBA" id="ARBA00042864"/>
    </source>
</evidence>
<keyword evidence="7 13" id="KW-0658">Purine biosynthesis</keyword>
<dbReference type="InterPro" id="IPR020560">
    <property type="entry name" value="PRibGlycinamide_synth_C-dom"/>
</dbReference>
<dbReference type="NCBIfam" id="TIGR00877">
    <property type="entry name" value="purD"/>
    <property type="match status" value="1"/>
</dbReference>
<protein>
    <recommendedName>
        <fullName evidence="4 13">Phosphoribosylamine--glycine ligase</fullName>
        <ecNumber evidence="4 13">6.3.4.13</ecNumber>
    </recommendedName>
    <alternativeName>
        <fullName evidence="13">GARS</fullName>
    </alternativeName>
    <alternativeName>
        <fullName evidence="11 13">Glycinamide ribonucleotide synthetase</fullName>
    </alternativeName>
    <alternativeName>
        <fullName evidence="12 13">Phosphoribosylglycinamide synthetase</fullName>
    </alternativeName>
</protein>
<dbReference type="Proteomes" id="UP000182089">
    <property type="component" value="Unassembled WGS sequence"/>
</dbReference>
<comment type="cofactor">
    <cofactor evidence="1">
        <name>Mn(2+)</name>
        <dbReference type="ChEBI" id="CHEBI:29035"/>
    </cofactor>
</comment>
<evidence type="ECO:0000256" key="4">
    <source>
        <dbReference type="ARBA" id="ARBA00013255"/>
    </source>
</evidence>
<proteinExistence type="inferred from homology"/>
<comment type="caution">
    <text evidence="16">The sequence shown here is derived from an EMBL/GenBank/DDBJ whole genome shotgun (WGS) entry which is preliminary data.</text>
</comment>
<evidence type="ECO:0000256" key="8">
    <source>
        <dbReference type="ARBA" id="ARBA00022840"/>
    </source>
</evidence>
<dbReference type="InterPro" id="IPR020561">
    <property type="entry name" value="PRibGlycinamid_synth_ATP-grasp"/>
</dbReference>
<dbReference type="InterPro" id="IPR011054">
    <property type="entry name" value="Rudment_hybrid_motif"/>
</dbReference>
<evidence type="ECO:0000256" key="13">
    <source>
        <dbReference type="HAMAP-Rule" id="MF_00138"/>
    </source>
</evidence>
<dbReference type="InterPro" id="IPR020559">
    <property type="entry name" value="PRibGlycinamide_synth_CS"/>
</dbReference>
<evidence type="ECO:0000313" key="16">
    <source>
        <dbReference type="EMBL" id="SEM42065.1"/>
    </source>
</evidence>
<evidence type="ECO:0000256" key="11">
    <source>
        <dbReference type="ARBA" id="ARBA00042242"/>
    </source>
</evidence>
<organism evidence="16 17">
    <name type="scientific">Ligilactobacillus ruminis</name>
    <dbReference type="NCBI Taxonomy" id="1623"/>
    <lineage>
        <taxon>Bacteria</taxon>
        <taxon>Bacillati</taxon>
        <taxon>Bacillota</taxon>
        <taxon>Bacilli</taxon>
        <taxon>Lactobacillales</taxon>
        <taxon>Lactobacillaceae</taxon>
        <taxon>Ligilactobacillus</taxon>
    </lineage>
</organism>
<dbReference type="Gene3D" id="3.90.600.10">
    <property type="entry name" value="Phosphoribosylglycinamide synthetase, C-terminal domain"/>
    <property type="match status" value="1"/>
</dbReference>
<dbReference type="Pfam" id="PF02843">
    <property type="entry name" value="GARS_C"/>
    <property type="match status" value="1"/>
</dbReference>
<dbReference type="GO" id="GO:0016874">
    <property type="term" value="F:ligase activity"/>
    <property type="evidence" value="ECO:0007669"/>
    <property type="project" value="UniProtKB-KW"/>
</dbReference>
<dbReference type="Pfam" id="PF01071">
    <property type="entry name" value="GARS_A"/>
    <property type="match status" value="1"/>
</dbReference>
<keyword evidence="5 13" id="KW-0436">Ligase</keyword>
<dbReference type="SMART" id="SM01209">
    <property type="entry name" value="GARS_A"/>
    <property type="match status" value="1"/>
</dbReference>
<dbReference type="PROSITE" id="PS50975">
    <property type="entry name" value="ATP_GRASP"/>
    <property type="match status" value="1"/>
</dbReference>
<dbReference type="SUPFAM" id="SSF51246">
    <property type="entry name" value="Rudiment single hybrid motif"/>
    <property type="match status" value="1"/>
</dbReference>
<evidence type="ECO:0000256" key="9">
    <source>
        <dbReference type="ARBA" id="ARBA00023211"/>
    </source>
</evidence>
<comment type="cofactor">
    <cofactor evidence="2">
        <name>Mg(2+)</name>
        <dbReference type="ChEBI" id="CHEBI:18420"/>
    </cofactor>
</comment>
<dbReference type="EC" id="6.3.4.13" evidence="4 13"/>
<dbReference type="PROSITE" id="PS00184">
    <property type="entry name" value="GARS"/>
    <property type="match status" value="1"/>
</dbReference>
<dbReference type="SMART" id="SM01210">
    <property type="entry name" value="GARS_C"/>
    <property type="match status" value="1"/>
</dbReference>
<accession>A0ABY1A9T9</accession>
<evidence type="ECO:0000256" key="7">
    <source>
        <dbReference type="ARBA" id="ARBA00022755"/>
    </source>
</evidence>
<evidence type="ECO:0000256" key="6">
    <source>
        <dbReference type="ARBA" id="ARBA00022741"/>
    </source>
</evidence>
<evidence type="ECO:0000256" key="5">
    <source>
        <dbReference type="ARBA" id="ARBA00022598"/>
    </source>
</evidence>
<comment type="pathway">
    <text evidence="3 13">Purine metabolism; IMP biosynthesis via de novo pathway; N(1)-(5-phospho-D-ribosyl)glycinamide from 5-phospho-alpha-D-ribose 1-diphosphate: step 2/2.</text>
</comment>
<dbReference type="SUPFAM" id="SSF56059">
    <property type="entry name" value="Glutathione synthetase ATP-binding domain-like"/>
    <property type="match status" value="1"/>
</dbReference>
<dbReference type="PANTHER" id="PTHR43472">
    <property type="entry name" value="PHOSPHORIBOSYLAMINE--GLYCINE LIGASE"/>
    <property type="match status" value="1"/>
</dbReference>
<dbReference type="EMBL" id="FOCC01000002">
    <property type="protein sequence ID" value="SEM42065.1"/>
    <property type="molecule type" value="Genomic_DNA"/>
</dbReference>
<keyword evidence="8 14" id="KW-0067">ATP-binding</keyword>
<dbReference type="Gene3D" id="3.30.470.20">
    <property type="entry name" value="ATP-grasp fold, B domain"/>
    <property type="match status" value="1"/>
</dbReference>
<dbReference type="InterPro" id="IPR020562">
    <property type="entry name" value="PRibGlycinamide_synth_N"/>
</dbReference>
<dbReference type="InterPro" id="IPR016185">
    <property type="entry name" value="PreATP-grasp_dom_sf"/>
</dbReference>
<dbReference type="InterPro" id="IPR011761">
    <property type="entry name" value="ATP-grasp"/>
</dbReference>
<evidence type="ECO:0000256" key="2">
    <source>
        <dbReference type="ARBA" id="ARBA00001946"/>
    </source>
</evidence>
<evidence type="ECO:0000313" key="17">
    <source>
        <dbReference type="Proteomes" id="UP000182089"/>
    </source>
</evidence>
<sequence>MQDQLKLLVIGSGGREHAIAKQLAQSPHVSHVFVAPGNPLMNNSRDISTVEISENDFDALKGFVFDQGIAWTFVGPEDALCAGIVDSFLADGLKIFGPDKKAAQLEGSKDFAMQFMDRYHIPTAKYKTYQSAAEAILGLKDFAEPVVIKADGLAGGKGVVIAPDKKTAENEIQLMFRKGQKQVVLEEFLAGDEYSMFVVLGQNEYRILPMAQDHKRAFDGDQGLNTGGMGAYSPVPQLSQADYERMVKEVVEPTVKGIWQAQFNYCGLIYIGMILTEQGPKVIEYNVRLGDPETQVVLPRIASDFAELIDAAVNHQQLPQVVFSSKAVLGVVVASAGYPKAPKTGQKLPELKDEDDVWIDYANVLGEPQAITGNGGRLVTVVAQADDLKEAQAKAYQTLEKYKFEDCFYRHDIGYKATRKTFE</sequence>
<keyword evidence="9" id="KW-0464">Manganese</keyword>
<evidence type="ECO:0000256" key="14">
    <source>
        <dbReference type="PROSITE-ProRule" id="PRU00409"/>
    </source>
</evidence>
<evidence type="ECO:0000256" key="1">
    <source>
        <dbReference type="ARBA" id="ARBA00001936"/>
    </source>
</evidence>
<dbReference type="InterPro" id="IPR013815">
    <property type="entry name" value="ATP_grasp_subdomain_1"/>
</dbReference>
<evidence type="ECO:0000259" key="15">
    <source>
        <dbReference type="PROSITE" id="PS50975"/>
    </source>
</evidence>
<dbReference type="Pfam" id="PF02844">
    <property type="entry name" value="GARS_N"/>
    <property type="match status" value="1"/>
</dbReference>
<dbReference type="InterPro" id="IPR000115">
    <property type="entry name" value="PRibGlycinamide_synth"/>
</dbReference>